<dbReference type="EMBL" id="FQXN01000002">
    <property type="protein sequence ID" value="SHH31552.1"/>
    <property type="molecule type" value="Genomic_DNA"/>
</dbReference>
<sequence>MSFLLLTIATSIVLYVFTKSFWFLLLIIIGVYYLLKENIKMQNFLSLTFILMMALVILSRLRGYEPKGLNFLFYASFASILYDLLKKVYWSIPFFGLLGLGISYIGTIKYGNIGYFFGLMIIPIFLREFRKRGSNIENSNTGGGIRKKNEI</sequence>
<dbReference type="STRING" id="1123380.SAMN02745199_0711"/>
<feature type="transmembrane region" description="Helical" evidence="1">
    <location>
        <begin position="12"/>
        <end position="35"/>
    </location>
</feature>
<reference evidence="3" key="1">
    <citation type="submission" date="2016-11" db="EMBL/GenBank/DDBJ databases">
        <authorList>
            <person name="Varghese N."/>
            <person name="Submissions S."/>
        </authorList>
    </citation>
    <scope>NUCLEOTIDE SEQUENCE [LARGE SCALE GENOMIC DNA]</scope>
    <source>
        <strain evidence="3">DSM 15807</strain>
    </source>
</reference>
<dbReference type="Proteomes" id="UP000242592">
    <property type="component" value="Unassembled WGS sequence"/>
</dbReference>
<keyword evidence="3" id="KW-1185">Reference proteome</keyword>
<organism evidence="2 3">
    <name type="scientific">Thermosipho atlanticus DSM 15807</name>
    <dbReference type="NCBI Taxonomy" id="1123380"/>
    <lineage>
        <taxon>Bacteria</taxon>
        <taxon>Thermotogati</taxon>
        <taxon>Thermotogota</taxon>
        <taxon>Thermotogae</taxon>
        <taxon>Thermotogales</taxon>
        <taxon>Fervidobacteriaceae</taxon>
        <taxon>Thermosipho</taxon>
    </lineage>
</organism>
<evidence type="ECO:0000313" key="2">
    <source>
        <dbReference type="EMBL" id="SHH31552.1"/>
    </source>
</evidence>
<keyword evidence="1" id="KW-0472">Membrane</keyword>
<evidence type="ECO:0000313" key="3">
    <source>
        <dbReference type="Proteomes" id="UP000242592"/>
    </source>
</evidence>
<dbReference type="RefSeq" id="WP_073072265.1">
    <property type="nucleotide sequence ID" value="NZ_FQXN01000002.1"/>
</dbReference>
<protein>
    <submittedName>
        <fullName evidence="2">Uncharacterized protein</fullName>
    </submittedName>
</protein>
<gene>
    <name evidence="2" type="ORF">SAMN02745199_0711</name>
</gene>
<dbReference type="OrthoDB" id="47600at2"/>
<name>A0A1M5RYY4_9BACT</name>
<accession>A0A1M5RYY4</accession>
<evidence type="ECO:0000256" key="1">
    <source>
        <dbReference type="SAM" id="Phobius"/>
    </source>
</evidence>
<feature type="transmembrane region" description="Helical" evidence="1">
    <location>
        <begin position="102"/>
        <end position="126"/>
    </location>
</feature>
<feature type="transmembrane region" description="Helical" evidence="1">
    <location>
        <begin position="71"/>
        <end position="90"/>
    </location>
</feature>
<dbReference type="AlphaFoldDB" id="A0A1M5RYY4"/>
<keyword evidence="1" id="KW-0812">Transmembrane</keyword>
<keyword evidence="1" id="KW-1133">Transmembrane helix</keyword>
<feature type="transmembrane region" description="Helical" evidence="1">
    <location>
        <begin position="41"/>
        <end position="59"/>
    </location>
</feature>
<proteinExistence type="predicted"/>